<gene>
    <name evidence="4" type="ORF">JYZ213_LOCUS6188</name>
    <name evidence="7" type="ORF">OKA104_LOCUS23311</name>
    <name evidence="6" type="ORF">OXD698_LOCUS8299</name>
    <name evidence="5" type="ORF">VCS650_LOCUS6650</name>
</gene>
<organism evidence="5 8">
    <name type="scientific">Adineta steineri</name>
    <dbReference type="NCBI Taxonomy" id="433720"/>
    <lineage>
        <taxon>Eukaryota</taxon>
        <taxon>Metazoa</taxon>
        <taxon>Spiralia</taxon>
        <taxon>Gnathifera</taxon>
        <taxon>Rotifera</taxon>
        <taxon>Eurotatoria</taxon>
        <taxon>Bdelloidea</taxon>
        <taxon>Adinetida</taxon>
        <taxon>Adinetidae</taxon>
        <taxon>Adineta</taxon>
    </lineage>
</organism>
<dbReference type="InterPro" id="IPR036388">
    <property type="entry name" value="WH-like_DNA-bd_sf"/>
</dbReference>
<dbReference type="InterPro" id="IPR016689">
    <property type="entry name" value="ESCRT-2_cplx_Snf8"/>
</dbReference>
<dbReference type="EMBL" id="CAJOAY010001769">
    <property type="protein sequence ID" value="CAF3884352.1"/>
    <property type="molecule type" value="Genomic_DNA"/>
</dbReference>
<dbReference type="Proteomes" id="UP000663881">
    <property type="component" value="Unassembled WGS sequence"/>
</dbReference>
<dbReference type="InterPro" id="IPR040608">
    <property type="entry name" value="Snf8/Vps36"/>
</dbReference>
<protein>
    <recommendedName>
        <fullName evidence="2 3">Vacuolar-sorting protein SNF8</fullName>
    </recommendedName>
</protein>
<dbReference type="Gene3D" id="6.10.140.180">
    <property type="match status" value="1"/>
</dbReference>
<dbReference type="Proteomes" id="UP000663845">
    <property type="component" value="Unassembled WGS sequence"/>
</dbReference>
<dbReference type="EMBL" id="CAJNOG010000038">
    <property type="protein sequence ID" value="CAF0818682.1"/>
    <property type="molecule type" value="Genomic_DNA"/>
</dbReference>
<sequence length="254" mass="28631">MRRGVGIGGINQQLLEKAKFSEKGSELARDHLEKLAKQFETFRDNLEKFAEKHRNEIKKDLKFRQQFQDMCATVGVDPLASSKGFWSQVLGVGDFYYELAVQIVEVCVATSAQNGGLISLDELLLRVRKARGKSKSAQDVSTDDILRAIKKLRALGDGFAVIEPTNGQGRILIQCIPGELSMDHTAILNSLQTRSSFTKEQLRDQFKWSDDRIEAAIDFMVKEGLVWIDNNGRYTEYYFPGLFTAQRVTNGESV</sequence>
<dbReference type="GO" id="GO:0000814">
    <property type="term" value="C:ESCRT II complex"/>
    <property type="evidence" value="ECO:0007669"/>
    <property type="project" value="UniProtKB-UniRule"/>
</dbReference>
<comment type="caution">
    <text evidence="5">The sequence shown here is derived from an EMBL/GenBank/DDBJ whole genome shotgun (WGS) entry which is preliminary data.</text>
</comment>
<dbReference type="Pfam" id="PF04157">
    <property type="entry name" value="EAP30"/>
    <property type="match status" value="1"/>
</dbReference>
<accession>A0A813WH93</accession>
<evidence type="ECO:0000313" key="6">
    <source>
        <dbReference type="EMBL" id="CAF3637799.1"/>
    </source>
</evidence>
<evidence type="ECO:0000256" key="3">
    <source>
        <dbReference type="PIRNR" id="PIRNR017215"/>
    </source>
</evidence>
<comment type="similarity">
    <text evidence="1 3">Belongs to the SNF8 family.</text>
</comment>
<dbReference type="PANTHER" id="PTHR12806:SF0">
    <property type="entry name" value="VACUOLAR-SORTING PROTEIN SNF8"/>
    <property type="match status" value="1"/>
</dbReference>
<dbReference type="FunFam" id="1.10.10.10:FF:000085">
    <property type="entry name" value="Vacuolar-sorting protein SNF8"/>
    <property type="match status" value="1"/>
</dbReference>
<evidence type="ECO:0000313" key="7">
    <source>
        <dbReference type="EMBL" id="CAF3884352.1"/>
    </source>
</evidence>
<evidence type="ECO:0000313" key="4">
    <source>
        <dbReference type="EMBL" id="CAF0818682.1"/>
    </source>
</evidence>
<comment type="function">
    <text evidence="3">Component of the endosomal sorting complex required for transport II (ESCRT-II), which is required for multivesicular body (MVB) formation and sorting of endosomal cargo proteins into MVBs.</text>
</comment>
<dbReference type="EMBL" id="CAJOAZ010000397">
    <property type="protein sequence ID" value="CAF3637799.1"/>
    <property type="molecule type" value="Genomic_DNA"/>
</dbReference>
<evidence type="ECO:0000313" key="8">
    <source>
        <dbReference type="Proteomes" id="UP000663891"/>
    </source>
</evidence>
<dbReference type="PANTHER" id="PTHR12806">
    <property type="entry name" value="EAP30 SUBUNIT OF ELL COMPLEX"/>
    <property type="match status" value="1"/>
</dbReference>
<dbReference type="InterPro" id="IPR036390">
    <property type="entry name" value="WH_DNA-bd_sf"/>
</dbReference>
<dbReference type="SUPFAM" id="SSF46785">
    <property type="entry name" value="Winged helix' DNA-binding domain"/>
    <property type="match status" value="2"/>
</dbReference>
<dbReference type="Proteomes" id="UP000663844">
    <property type="component" value="Unassembled WGS sequence"/>
</dbReference>
<keyword evidence="3" id="KW-0813">Transport</keyword>
<dbReference type="GO" id="GO:0043328">
    <property type="term" value="P:protein transport to vacuole involved in ubiquitin-dependent protein catabolic process via the multivesicular body sorting pathway"/>
    <property type="evidence" value="ECO:0007669"/>
    <property type="project" value="TreeGrafter"/>
</dbReference>
<evidence type="ECO:0000256" key="1">
    <source>
        <dbReference type="ARBA" id="ARBA00009834"/>
    </source>
</evidence>
<evidence type="ECO:0000256" key="2">
    <source>
        <dbReference type="ARBA" id="ARBA00017052"/>
    </source>
</evidence>
<evidence type="ECO:0000313" key="5">
    <source>
        <dbReference type="EMBL" id="CAF0850707.1"/>
    </source>
</evidence>
<reference evidence="5" key="1">
    <citation type="submission" date="2021-02" db="EMBL/GenBank/DDBJ databases">
        <authorList>
            <person name="Nowell W R."/>
        </authorList>
    </citation>
    <scope>NUCLEOTIDE SEQUENCE</scope>
</reference>
<dbReference type="Gene3D" id="1.10.10.10">
    <property type="entry name" value="Winged helix-like DNA-binding domain superfamily/Winged helix DNA-binding domain"/>
    <property type="match status" value="2"/>
</dbReference>
<name>A0A813WH93_9BILA</name>
<dbReference type="OrthoDB" id="283883at2759"/>
<dbReference type="AlphaFoldDB" id="A0A813WH93"/>
<dbReference type="Proteomes" id="UP000663891">
    <property type="component" value="Unassembled WGS sequence"/>
</dbReference>
<keyword evidence="3" id="KW-0653">Protein transport</keyword>
<dbReference type="EMBL" id="CAJNON010000041">
    <property type="protein sequence ID" value="CAF0850707.1"/>
    <property type="molecule type" value="Genomic_DNA"/>
</dbReference>
<dbReference type="PIRSF" id="PIRSF017215">
    <property type="entry name" value="ESCRT2_Vps22"/>
    <property type="match status" value="1"/>
</dbReference>
<comment type="subunit">
    <text evidence="3">Component of the endosomal sorting complex required for transport II (ESCRT-II).</text>
</comment>
<proteinExistence type="inferred from homology"/>